<keyword evidence="2" id="KW-0812">Transmembrane</keyword>
<evidence type="ECO:0000313" key="3">
    <source>
        <dbReference type="EMBL" id="CAD7643955.1"/>
    </source>
</evidence>
<proteinExistence type="predicted"/>
<keyword evidence="2" id="KW-0472">Membrane</keyword>
<sequence length="210" mass="23360">MDQKTATPSEYTSPDRRNTMASDLPPSEFQSYYVSDSLKMAKVISKTLLAITVILSALVLISVYIQANNRCSCGRQKSRNGPYFEPLTAESEDKERRRLPLSIEMAGSAGMNTKGHVNCVVERKVANQIIASEPKTLITPYGNITTDPRLIHLTGEKMVFTCNSANKETNRKNKTKTEDKDKENEVIAELIRSKRSTGTANNKCICDCDC</sequence>
<feature type="compositionally biased region" description="Polar residues" evidence="1">
    <location>
        <begin position="1"/>
        <end position="12"/>
    </location>
</feature>
<accession>A0A7R9LNY7</accession>
<reference evidence="3" key="1">
    <citation type="submission" date="2020-11" db="EMBL/GenBank/DDBJ databases">
        <authorList>
            <person name="Tran Van P."/>
        </authorList>
    </citation>
    <scope>NUCLEOTIDE SEQUENCE</scope>
</reference>
<feature type="region of interest" description="Disordered" evidence="1">
    <location>
        <begin position="1"/>
        <end position="24"/>
    </location>
</feature>
<organism evidence="3">
    <name type="scientific">Oppiella nova</name>
    <dbReference type="NCBI Taxonomy" id="334625"/>
    <lineage>
        <taxon>Eukaryota</taxon>
        <taxon>Metazoa</taxon>
        <taxon>Ecdysozoa</taxon>
        <taxon>Arthropoda</taxon>
        <taxon>Chelicerata</taxon>
        <taxon>Arachnida</taxon>
        <taxon>Acari</taxon>
        <taxon>Acariformes</taxon>
        <taxon>Sarcoptiformes</taxon>
        <taxon>Oribatida</taxon>
        <taxon>Brachypylina</taxon>
        <taxon>Oppioidea</taxon>
        <taxon>Oppiidae</taxon>
        <taxon>Oppiella</taxon>
    </lineage>
</organism>
<evidence type="ECO:0000256" key="1">
    <source>
        <dbReference type="SAM" id="MobiDB-lite"/>
    </source>
</evidence>
<feature type="transmembrane region" description="Helical" evidence="2">
    <location>
        <begin position="48"/>
        <end position="67"/>
    </location>
</feature>
<gene>
    <name evidence="3" type="ORF">ONB1V03_LOCUS4402</name>
</gene>
<keyword evidence="4" id="KW-1185">Reference proteome</keyword>
<dbReference type="Proteomes" id="UP000728032">
    <property type="component" value="Unassembled WGS sequence"/>
</dbReference>
<dbReference type="EMBL" id="CAJPVJ010001508">
    <property type="protein sequence ID" value="CAG2164855.1"/>
    <property type="molecule type" value="Genomic_DNA"/>
</dbReference>
<dbReference type="AlphaFoldDB" id="A0A7R9LNY7"/>
<evidence type="ECO:0000313" key="4">
    <source>
        <dbReference type="Proteomes" id="UP000728032"/>
    </source>
</evidence>
<name>A0A7R9LNY7_9ACAR</name>
<dbReference type="EMBL" id="OC916333">
    <property type="protein sequence ID" value="CAD7643955.1"/>
    <property type="molecule type" value="Genomic_DNA"/>
</dbReference>
<protein>
    <submittedName>
        <fullName evidence="3">Uncharacterized protein</fullName>
    </submittedName>
</protein>
<keyword evidence="2" id="KW-1133">Transmembrane helix</keyword>
<evidence type="ECO:0000256" key="2">
    <source>
        <dbReference type="SAM" id="Phobius"/>
    </source>
</evidence>
<dbReference type="OrthoDB" id="8964374at2759"/>